<keyword evidence="1" id="KW-1133">Transmembrane helix</keyword>
<evidence type="ECO:0000313" key="2">
    <source>
        <dbReference type="EMBL" id="OMF51703.1"/>
    </source>
</evidence>
<feature type="transmembrane region" description="Helical" evidence="1">
    <location>
        <begin position="42"/>
        <end position="61"/>
    </location>
</feature>
<evidence type="ECO:0000313" key="3">
    <source>
        <dbReference type="Proteomes" id="UP000187172"/>
    </source>
</evidence>
<keyword evidence="3" id="KW-1185">Reference proteome</keyword>
<dbReference type="RefSeq" id="WP_076173723.1">
    <property type="nucleotide sequence ID" value="NZ_MRTP01000009.1"/>
</dbReference>
<accession>A0A1R1EIR0</accession>
<gene>
    <name evidence="2" type="ORF">BK138_25985</name>
</gene>
<organism evidence="2 3">
    <name type="scientific">Paenibacillus rhizosphaerae</name>
    <dbReference type="NCBI Taxonomy" id="297318"/>
    <lineage>
        <taxon>Bacteria</taxon>
        <taxon>Bacillati</taxon>
        <taxon>Bacillota</taxon>
        <taxon>Bacilli</taxon>
        <taxon>Bacillales</taxon>
        <taxon>Paenibacillaceae</taxon>
        <taxon>Paenibacillus</taxon>
    </lineage>
</organism>
<sequence>MAQFFGVLYWVGMIGMSLALVVTTVLIFALGFKFLKDRRKGLGTCCIAFSIVAAAMLVMMVNKTFIVPGLS</sequence>
<protein>
    <recommendedName>
        <fullName evidence="4">DUF2768 domain-containing protein</fullName>
    </recommendedName>
</protein>
<name>A0A1R1EIR0_9BACL</name>
<dbReference type="STRING" id="297318.BK138_25985"/>
<evidence type="ECO:0000256" key="1">
    <source>
        <dbReference type="SAM" id="Phobius"/>
    </source>
</evidence>
<dbReference type="Proteomes" id="UP000187172">
    <property type="component" value="Unassembled WGS sequence"/>
</dbReference>
<proteinExistence type="predicted"/>
<comment type="caution">
    <text evidence="2">The sequence shown here is derived from an EMBL/GenBank/DDBJ whole genome shotgun (WGS) entry which is preliminary data.</text>
</comment>
<dbReference type="EMBL" id="MRTP01000009">
    <property type="protein sequence ID" value="OMF51703.1"/>
    <property type="molecule type" value="Genomic_DNA"/>
</dbReference>
<dbReference type="AlphaFoldDB" id="A0A1R1EIR0"/>
<reference evidence="2 3" key="1">
    <citation type="submission" date="2016-11" db="EMBL/GenBank/DDBJ databases">
        <title>Paenibacillus species isolates.</title>
        <authorList>
            <person name="Beno S.M."/>
        </authorList>
    </citation>
    <scope>NUCLEOTIDE SEQUENCE [LARGE SCALE GENOMIC DNA]</scope>
    <source>
        <strain evidence="2 3">FSL R5-0378</strain>
    </source>
</reference>
<keyword evidence="1" id="KW-0812">Transmembrane</keyword>
<evidence type="ECO:0008006" key="4">
    <source>
        <dbReference type="Google" id="ProtNLM"/>
    </source>
</evidence>
<keyword evidence="1" id="KW-0472">Membrane</keyword>
<feature type="transmembrane region" description="Helical" evidence="1">
    <location>
        <begin position="6"/>
        <end position="30"/>
    </location>
</feature>